<evidence type="ECO:0000313" key="20">
    <source>
        <dbReference type="Proteomes" id="UP001356427"/>
    </source>
</evidence>
<protein>
    <recommendedName>
        <fullName evidence="15">G-protein coupled receptor family C group 6 member A</fullName>
    </recommendedName>
</protein>
<evidence type="ECO:0000256" key="5">
    <source>
        <dbReference type="ARBA" id="ARBA00022692"/>
    </source>
</evidence>
<comment type="caution">
    <text evidence="19">The sequence shown here is derived from an EMBL/GenBank/DDBJ whole genome shotgun (WGS) entry which is preliminary data.</text>
</comment>
<evidence type="ECO:0000256" key="12">
    <source>
        <dbReference type="ARBA" id="ARBA00023170"/>
    </source>
</evidence>
<evidence type="ECO:0000256" key="17">
    <source>
        <dbReference type="SAM" id="SignalP"/>
    </source>
</evidence>
<evidence type="ECO:0000256" key="4">
    <source>
        <dbReference type="ARBA" id="ARBA00022475"/>
    </source>
</evidence>
<feature type="transmembrane region" description="Helical" evidence="16">
    <location>
        <begin position="793"/>
        <end position="815"/>
    </location>
</feature>
<keyword evidence="5 16" id="KW-0812">Transmembrane</keyword>
<dbReference type="InterPro" id="IPR000337">
    <property type="entry name" value="GPCR_3"/>
</dbReference>
<proteinExistence type="inferred from homology"/>
<keyword evidence="14" id="KW-0807">Transducer</keyword>
<keyword evidence="20" id="KW-1185">Reference proteome</keyword>
<dbReference type="Gene3D" id="2.10.50.30">
    <property type="entry name" value="GPCR, family 3, nine cysteines domain"/>
    <property type="match status" value="1"/>
</dbReference>
<dbReference type="SUPFAM" id="SSF53822">
    <property type="entry name" value="Periplasmic binding protein-like I"/>
    <property type="match status" value="1"/>
</dbReference>
<evidence type="ECO:0000256" key="15">
    <source>
        <dbReference type="ARBA" id="ARBA00039774"/>
    </source>
</evidence>
<keyword evidence="12" id="KW-0675">Receptor</keyword>
<evidence type="ECO:0000256" key="13">
    <source>
        <dbReference type="ARBA" id="ARBA00023180"/>
    </source>
</evidence>
<comment type="subunit">
    <text evidence="3">Homodimer; disulfide-linked.</text>
</comment>
<organism evidence="19 20">
    <name type="scientific">Coregonus suidteri</name>
    <dbReference type="NCBI Taxonomy" id="861788"/>
    <lineage>
        <taxon>Eukaryota</taxon>
        <taxon>Metazoa</taxon>
        <taxon>Chordata</taxon>
        <taxon>Craniata</taxon>
        <taxon>Vertebrata</taxon>
        <taxon>Euteleostomi</taxon>
        <taxon>Actinopterygii</taxon>
        <taxon>Neopterygii</taxon>
        <taxon>Teleostei</taxon>
        <taxon>Protacanthopterygii</taxon>
        <taxon>Salmoniformes</taxon>
        <taxon>Salmonidae</taxon>
        <taxon>Coregoninae</taxon>
        <taxon>Coregonus</taxon>
    </lineage>
</organism>
<dbReference type="FunFam" id="2.10.50.30:FF:000004">
    <property type="entry name" value="Taste receptor type 1 member 3-like protein"/>
    <property type="match status" value="1"/>
</dbReference>
<name>A0AAN8MBD6_9TELE</name>
<sequence length="931" mass="101762">MEPMGDVLHLLVILSFLETGNAKVRDFKAAGATAPGDIIIGGLFSIHEGVEESLNLSAPHASQCVRFNTDGFTQALAMIHAIESANRSPVLTTLGISLGYRIHDSCSDVTTALRASADFTQEPTTDCVGGANTSTCLPPIMAVIGASSSEISISVAQQLNLELIPQISYASTAIILSDKIRFPAFLRTVPSDLYQTRAMVRLLSDHKWTWVGMVTTDGDYGRSALESFVSQATASGICVAFKEILPDSLTSPDIISAVINASNTIRSNPKVKVVVSFAKPTHMTYLYRELRGQGLGSGLGERVWVASDSWSSSKEVLGKMDLPDIGHVVGFTFKRGDLAPFHHYLMNLSDSNDVIGNNSFLKEFYSLPNRSGDPGVVSSSTSAAEILLNNSHADIVFSVEMAVSAIAHAVADICSKKDCKTAGTVQPWKVLQALRGSRFELEGKSYTFDQKGDINLGYDVTVWRSVRGVININDVVAEYHPINNSFSYTSRHTKNITDLRDVVSVCSASCKPGEFKKTAEGQHTCCYECINCTENHYSNNTDMDQCLSCDTKREWSLEGSSGCTSKTLEFFSWQDGFAVVLLALAALGIILVLLVGALFLHHHQTPVVKAAGGPLSQLILLSLVGSFVSAVFFVGHPSSLQCKTRQVLFGLSFTLCVSCILVKSLKILLAFQLNPDLKDILRRLYQPYAIICLCVALQVLTCTLWLVLQSPREKATVFATTVLAECDEGSYVAFGVMLGYIAVLVLVCFACAFKGRKLPQNYNEARFITFSMLLYLMSWVMFVPIYVTTSGKYLPAVEMVVILISNYGVLSCHFFPKCYIILFKKEHNTKSAFMKNVQDFSFKSITDSSSVSETSVSQTEGKCTSHTYSISSPSFCMSPPPIEPTAPQNFWSVGQNIQSIDTATYCTIFDHGVFVTGQLTRPYRLRRSMSL</sequence>
<keyword evidence="11" id="KW-1015">Disulfide bond</keyword>
<feature type="transmembrane region" description="Helical" evidence="16">
    <location>
        <begin position="612"/>
        <end position="635"/>
    </location>
</feature>
<evidence type="ECO:0000256" key="14">
    <source>
        <dbReference type="ARBA" id="ARBA00023224"/>
    </source>
</evidence>
<evidence type="ECO:0000256" key="10">
    <source>
        <dbReference type="ARBA" id="ARBA00023136"/>
    </source>
</evidence>
<feature type="transmembrane region" description="Helical" evidence="16">
    <location>
        <begin position="731"/>
        <end position="753"/>
    </location>
</feature>
<evidence type="ECO:0000256" key="11">
    <source>
        <dbReference type="ARBA" id="ARBA00023157"/>
    </source>
</evidence>
<evidence type="ECO:0000313" key="19">
    <source>
        <dbReference type="EMBL" id="KAK6326489.1"/>
    </source>
</evidence>
<dbReference type="InterPro" id="IPR011500">
    <property type="entry name" value="GPCR_3_9-Cys_dom"/>
</dbReference>
<dbReference type="InterPro" id="IPR028082">
    <property type="entry name" value="Peripla_BP_I"/>
</dbReference>
<feature type="transmembrane region" description="Helical" evidence="16">
    <location>
        <begin position="688"/>
        <end position="708"/>
    </location>
</feature>
<dbReference type="PANTHER" id="PTHR24061:SF5">
    <property type="entry name" value="G-PROTEIN COUPLED RECEPTOR FAMILY C GROUP 6 MEMBER A"/>
    <property type="match status" value="1"/>
</dbReference>
<evidence type="ECO:0000256" key="16">
    <source>
        <dbReference type="SAM" id="Phobius"/>
    </source>
</evidence>
<keyword evidence="6" id="KW-0716">Sensory transduction</keyword>
<comment type="similarity">
    <text evidence="2">Belongs to the G-protein coupled receptor 3 family.</text>
</comment>
<dbReference type="Pfam" id="PF01094">
    <property type="entry name" value="ANF_receptor"/>
    <property type="match status" value="1"/>
</dbReference>
<dbReference type="PRINTS" id="PR00248">
    <property type="entry name" value="GPCRMGR"/>
</dbReference>
<dbReference type="GO" id="GO:0005886">
    <property type="term" value="C:plasma membrane"/>
    <property type="evidence" value="ECO:0007669"/>
    <property type="project" value="UniProtKB-SubCell"/>
</dbReference>
<evidence type="ECO:0000256" key="7">
    <source>
        <dbReference type="ARBA" id="ARBA00022729"/>
    </source>
</evidence>
<keyword evidence="13" id="KW-0325">Glycoprotein</keyword>
<dbReference type="GO" id="GO:0007608">
    <property type="term" value="P:sensory perception of smell"/>
    <property type="evidence" value="ECO:0007669"/>
    <property type="project" value="UniProtKB-KW"/>
</dbReference>
<reference evidence="19 20" key="1">
    <citation type="submission" date="2021-04" db="EMBL/GenBank/DDBJ databases">
        <authorList>
            <person name="De Guttry C."/>
            <person name="Zahm M."/>
            <person name="Klopp C."/>
            <person name="Cabau C."/>
            <person name="Louis A."/>
            <person name="Berthelot C."/>
            <person name="Parey E."/>
            <person name="Roest Crollius H."/>
            <person name="Montfort J."/>
            <person name="Robinson-Rechavi M."/>
            <person name="Bucao C."/>
            <person name="Bouchez O."/>
            <person name="Gislard M."/>
            <person name="Lluch J."/>
            <person name="Milhes M."/>
            <person name="Lampietro C."/>
            <person name="Lopez Roques C."/>
            <person name="Donnadieu C."/>
            <person name="Braasch I."/>
            <person name="Desvignes T."/>
            <person name="Postlethwait J."/>
            <person name="Bobe J."/>
            <person name="Wedekind C."/>
            <person name="Guiguen Y."/>
        </authorList>
    </citation>
    <scope>NUCLEOTIDE SEQUENCE [LARGE SCALE GENOMIC DNA]</scope>
    <source>
        <strain evidence="19">Cs_M1</strain>
        <tissue evidence="19">Blood</tissue>
    </source>
</reference>
<dbReference type="AlphaFoldDB" id="A0AAN8MBD6"/>
<dbReference type="FunFam" id="3.40.50.2300:FF:000152">
    <property type="entry name" value="G protein-coupled receptor class C group 6 member A"/>
    <property type="match status" value="1"/>
</dbReference>
<dbReference type="Pfam" id="PF00003">
    <property type="entry name" value="7tm_3"/>
    <property type="match status" value="1"/>
</dbReference>
<keyword evidence="8 16" id="KW-1133">Transmembrane helix</keyword>
<feature type="transmembrane region" description="Helical" evidence="16">
    <location>
        <begin position="576"/>
        <end position="600"/>
    </location>
</feature>
<dbReference type="EMBL" id="JAGTTL010000002">
    <property type="protein sequence ID" value="KAK6326489.1"/>
    <property type="molecule type" value="Genomic_DNA"/>
</dbReference>
<evidence type="ECO:0000256" key="1">
    <source>
        <dbReference type="ARBA" id="ARBA00004651"/>
    </source>
</evidence>
<keyword evidence="9" id="KW-0297">G-protein coupled receptor</keyword>
<dbReference type="PROSITE" id="PS50259">
    <property type="entry name" value="G_PROTEIN_RECEP_F3_4"/>
    <property type="match status" value="1"/>
</dbReference>
<gene>
    <name evidence="19" type="ORF">J4Q44_G00021340</name>
</gene>
<dbReference type="PANTHER" id="PTHR24061">
    <property type="entry name" value="CALCIUM-SENSING RECEPTOR-RELATED"/>
    <property type="match status" value="1"/>
</dbReference>
<feature type="domain" description="G-protein coupled receptors family 3 profile" evidence="18">
    <location>
        <begin position="577"/>
        <end position="837"/>
    </location>
</feature>
<dbReference type="InterPro" id="IPR038550">
    <property type="entry name" value="GPCR_3_9-Cys_sf"/>
</dbReference>
<feature type="signal peptide" evidence="17">
    <location>
        <begin position="1"/>
        <end position="22"/>
    </location>
</feature>
<accession>A0AAN8MBD6</accession>
<evidence type="ECO:0000259" key="18">
    <source>
        <dbReference type="PROSITE" id="PS50259"/>
    </source>
</evidence>
<keyword evidence="6" id="KW-0552">Olfaction</keyword>
<keyword evidence="4" id="KW-1003">Cell membrane</keyword>
<evidence type="ECO:0000256" key="6">
    <source>
        <dbReference type="ARBA" id="ARBA00022725"/>
    </source>
</evidence>
<evidence type="ECO:0000256" key="2">
    <source>
        <dbReference type="ARBA" id="ARBA00007242"/>
    </source>
</evidence>
<keyword evidence="7 17" id="KW-0732">Signal</keyword>
<dbReference type="Gene3D" id="3.40.50.2300">
    <property type="match status" value="2"/>
</dbReference>
<dbReference type="Proteomes" id="UP001356427">
    <property type="component" value="Unassembled WGS sequence"/>
</dbReference>
<feature type="transmembrane region" description="Helical" evidence="16">
    <location>
        <begin position="765"/>
        <end position="787"/>
    </location>
</feature>
<comment type="subcellular location">
    <subcellularLocation>
        <location evidence="1">Cell membrane</location>
        <topology evidence="1">Multi-pass membrane protein</topology>
    </subcellularLocation>
</comment>
<dbReference type="Pfam" id="PF07562">
    <property type="entry name" value="NCD3G"/>
    <property type="match status" value="1"/>
</dbReference>
<dbReference type="GO" id="GO:0004930">
    <property type="term" value="F:G protein-coupled receptor activity"/>
    <property type="evidence" value="ECO:0007669"/>
    <property type="project" value="UniProtKB-KW"/>
</dbReference>
<evidence type="ECO:0000256" key="9">
    <source>
        <dbReference type="ARBA" id="ARBA00023040"/>
    </source>
</evidence>
<evidence type="ECO:0000256" key="8">
    <source>
        <dbReference type="ARBA" id="ARBA00022989"/>
    </source>
</evidence>
<evidence type="ECO:0000256" key="3">
    <source>
        <dbReference type="ARBA" id="ARBA00011748"/>
    </source>
</evidence>
<feature type="transmembrane region" description="Helical" evidence="16">
    <location>
        <begin position="647"/>
        <end position="668"/>
    </location>
</feature>
<dbReference type="InterPro" id="IPR001828">
    <property type="entry name" value="ANF_lig-bd_rcpt"/>
</dbReference>
<dbReference type="InterPro" id="IPR017978">
    <property type="entry name" value="GPCR_3_C"/>
</dbReference>
<feature type="chain" id="PRO_5042984681" description="G-protein coupled receptor family C group 6 member A" evidence="17">
    <location>
        <begin position="23"/>
        <end position="931"/>
    </location>
</feature>
<dbReference type="InterPro" id="IPR000068">
    <property type="entry name" value="GPCR_3_Ca_sens_rcpt-rel"/>
</dbReference>
<keyword evidence="10 16" id="KW-0472">Membrane</keyword>